<protein>
    <submittedName>
        <fullName evidence="1">Uncharacterized protein</fullName>
    </submittedName>
</protein>
<evidence type="ECO:0000313" key="2">
    <source>
        <dbReference type="Proteomes" id="UP000509346"/>
    </source>
</evidence>
<dbReference type="GeneID" id="56082716"/>
<organism evidence="1 2">
    <name type="scientific">Halosimplex pelagicum</name>
    <dbReference type="NCBI Taxonomy" id="869886"/>
    <lineage>
        <taxon>Archaea</taxon>
        <taxon>Methanobacteriati</taxon>
        <taxon>Methanobacteriota</taxon>
        <taxon>Stenosarchaea group</taxon>
        <taxon>Halobacteria</taxon>
        <taxon>Halobacteriales</taxon>
        <taxon>Haloarculaceae</taxon>
        <taxon>Halosimplex</taxon>
    </lineage>
</organism>
<accession>A0A7D5TB16</accession>
<gene>
    <name evidence="1" type="ORF">HZS54_08965</name>
</gene>
<dbReference type="EMBL" id="CP058909">
    <property type="protein sequence ID" value="QLH81749.1"/>
    <property type="molecule type" value="Genomic_DNA"/>
</dbReference>
<sequence length="94" mass="10039">MSELSRGLGAGWLDNKGSGHIAECYSGQDCAGQFGVGDGNDNTNETVVLSGSTTQVWSIMARTGGPRASSLKMYRYSIEELLTIDFEDVPSTNE</sequence>
<reference evidence="1 2" key="1">
    <citation type="submission" date="2020-07" db="EMBL/GenBank/DDBJ databases">
        <title>Halosimplex litoreum sp. nov. and Halosimplex rubrum sp. nov., isolated from different salt environments.</title>
        <authorList>
            <person name="Cui H."/>
        </authorList>
    </citation>
    <scope>NUCLEOTIDE SEQUENCE [LARGE SCALE GENOMIC DNA]</scope>
    <source>
        <strain evidence="1 2">R2</strain>
    </source>
</reference>
<dbReference type="OrthoDB" id="242758at2157"/>
<dbReference type="RefSeq" id="WP_179922057.1">
    <property type="nucleotide sequence ID" value="NZ_CP058909.1"/>
</dbReference>
<name>A0A7D5TB16_9EURY</name>
<dbReference type="Proteomes" id="UP000509346">
    <property type="component" value="Chromosome"/>
</dbReference>
<proteinExistence type="predicted"/>
<keyword evidence="2" id="KW-1185">Reference proteome</keyword>
<evidence type="ECO:0000313" key="1">
    <source>
        <dbReference type="EMBL" id="QLH81749.1"/>
    </source>
</evidence>
<dbReference type="AlphaFoldDB" id="A0A7D5TB16"/>
<dbReference type="KEGG" id="hpel:HZS54_08965"/>